<organism evidence="1 2">
    <name type="scientific">Afifella marina DSM 2698</name>
    <dbReference type="NCBI Taxonomy" id="1120955"/>
    <lineage>
        <taxon>Bacteria</taxon>
        <taxon>Pseudomonadati</taxon>
        <taxon>Pseudomonadota</taxon>
        <taxon>Alphaproteobacteria</taxon>
        <taxon>Hyphomicrobiales</taxon>
        <taxon>Afifellaceae</taxon>
        <taxon>Afifella</taxon>
    </lineage>
</organism>
<dbReference type="AlphaFoldDB" id="A0A1G5M8I5"/>
<dbReference type="EMBL" id="FMVW01000001">
    <property type="protein sequence ID" value="SCZ21416.1"/>
    <property type="molecule type" value="Genomic_DNA"/>
</dbReference>
<evidence type="ECO:0000313" key="1">
    <source>
        <dbReference type="EMBL" id="SCZ21416.1"/>
    </source>
</evidence>
<sequence>MAGSLLTDWTRPETPLRVPYTHYHSKYLASLMTLQGHDECSVVTTIRKSS</sequence>
<dbReference type="RefSeq" id="WP_170130366.1">
    <property type="nucleotide sequence ID" value="NZ_FMVW01000001.1"/>
</dbReference>
<accession>A0A1G5M8I5</accession>
<reference evidence="1 2" key="1">
    <citation type="submission" date="2016-10" db="EMBL/GenBank/DDBJ databases">
        <authorList>
            <person name="de Groot N.N."/>
        </authorList>
    </citation>
    <scope>NUCLEOTIDE SEQUENCE [LARGE SCALE GENOMIC DNA]</scope>
    <source>
        <strain evidence="1 2">DSM 2698</strain>
    </source>
</reference>
<gene>
    <name evidence="1" type="ORF">SAMN03080610_00262</name>
</gene>
<keyword evidence="2" id="KW-1185">Reference proteome</keyword>
<proteinExistence type="predicted"/>
<protein>
    <submittedName>
        <fullName evidence="1">Uncharacterized protein</fullName>
    </submittedName>
</protein>
<name>A0A1G5M8I5_AFIMA</name>
<evidence type="ECO:0000313" key="2">
    <source>
        <dbReference type="Proteomes" id="UP000199347"/>
    </source>
</evidence>
<dbReference type="Proteomes" id="UP000199347">
    <property type="component" value="Unassembled WGS sequence"/>
</dbReference>